<dbReference type="Gene3D" id="1.10.443.10">
    <property type="entry name" value="Intergrase catalytic core"/>
    <property type="match status" value="1"/>
</dbReference>
<reference evidence="4 5" key="1">
    <citation type="journal article" date="2000" name="DNA Res.">
        <title>Complete genome structure of the nitrogen-fixing symbiotic bacterium Mesorhizobium loti.</title>
        <authorList>
            <person name="Kaneko T."/>
            <person name="Nakamura Y."/>
            <person name="Sato S."/>
            <person name="Asamizu E."/>
            <person name="Kato T."/>
            <person name="Sasamoto S."/>
            <person name="Watanabe A."/>
            <person name="Idesawa K."/>
            <person name="Ishikawa A."/>
            <person name="Kawashima K."/>
            <person name="Kimura T."/>
            <person name="Kishida Y."/>
            <person name="Kiyokawa C."/>
            <person name="Kohara M."/>
            <person name="Matsumoto M."/>
            <person name="Matsuno A."/>
            <person name="Mochizuki Y."/>
            <person name="Nakayama S."/>
            <person name="Nakazaki N."/>
            <person name="Shimpo S."/>
            <person name="Sugimoto M."/>
            <person name="Takeuchi C."/>
            <person name="Yamada M."/>
            <person name="Tabata S."/>
        </authorList>
    </citation>
    <scope>NUCLEOTIDE SEQUENCE [LARGE SCALE GENOMIC DNA]</scope>
    <source>
        <strain evidence="5">LMG 29417 / CECT 9101 / MAFF 303099</strain>
        <plasmid evidence="4 5">pMLb</plasmid>
    </source>
</reference>
<feature type="region of interest" description="Disordered" evidence="2">
    <location>
        <begin position="145"/>
        <end position="170"/>
    </location>
</feature>
<dbReference type="Proteomes" id="UP000000552">
    <property type="component" value="Plasmid pMLb"/>
</dbReference>
<dbReference type="SUPFAM" id="SSF56349">
    <property type="entry name" value="DNA breaking-rejoining enzymes"/>
    <property type="match status" value="1"/>
</dbReference>
<name>Q98PB2_RHILO</name>
<feature type="domain" description="Tyr recombinase" evidence="3">
    <location>
        <begin position="1"/>
        <end position="134"/>
    </location>
</feature>
<evidence type="ECO:0000256" key="1">
    <source>
        <dbReference type="ARBA" id="ARBA00023172"/>
    </source>
</evidence>
<dbReference type="eggNOG" id="COG0582">
    <property type="taxonomic scope" value="Bacteria"/>
</dbReference>
<dbReference type="Pfam" id="PF00589">
    <property type="entry name" value="Phage_integrase"/>
    <property type="match status" value="1"/>
</dbReference>
<dbReference type="GO" id="GO:0003677">
    <property type="term" value="F:DNA binding"/>
    <property type="evidence" value="ECO:0007669"/>
    <property type="project" value="InterPro"/>
</dbReference>
<dbReference type="KEGG" id="mlo:mlr9537"/>
<keyword evidence="4" id="KW-0614">Plasmid</keyword>
<evidence type="ECO:0000259" key="3">
    <source>
        <dbReference type="PROSITE" id="PS51898"/>
    </source>
</evidence>
<dbReference type="InterPro" id="IPR013762">
    <property type="entry name" value="Integrase-like_cat_sf"/>
</dbReference>
<dbReference type="EMBL" id="AP003017">
    <property type="protein sequence ID" value="BAB54743.1"/>
    <property type="molecule type" value="Genomic_DNA"/>
</dbReference>
<sequence length="183" mass="20001">MAALGRQNFREGRISYRRRKTGGEVDLPILDELFDVLRLLPADRMLFLTHTGDRPYKPTTFGNWFHDQCIAAGLPHCASHGLRKAGATRLANAGATELEIMAYLGHRTPDEARTDVKKLNRKLLGDTGMEKVASKKRTRFVQPGCTVGHSSPQGIERKGKLDEGGTPTGNLTPVTAVKALPVG</sequence>
<dbReference type="HOGENOM" id="CLU_1474062_0_0_5"/>
<dbReference type="PROSITE" id="PS51898">
    <property type="entry name" value="TYR_RECOMBINASE"/>
    <property type="match status" value="1"/>
</dbReference>
<evidence type="ECO:0000313" key="5">
    <source>
        <dbReference type="Proteomes" id="UP000000552"/>
    </source>
</evidence>
<organism evidence="4 5">
    <name type="scientific">Mesorhizobium japonicum (strain LMG 29417 / CECT 9101 / MAFF 303099)</name>
    <name type="common">Mesorhizobium loti (strain MAFF 303099)</name>
    <dbReference type="NCBI Taxonomy" id="266835"/>
    <lineage>
        <taxon>Bacteria</taxon>
        <taxon>Pseudomonadati</taxon>
        <taxon>Pseudomonadota</taxon>
        <taxon>Alphaproteobacteria</taxon>
        <taxon>Hyphomicrobiales</taxon>
        <taxon>Phyllobacteriaceae</taxon>
        <taxon>Mesorhizobium</taxon>
    </lineage>
</organism>
<geneLocation type="plasmid" evidence="4 5">
    <name>pMLb</name>
</geneLocation>
<dbReference type="GO" id="GO:0006310">
    <property type="term" value="P:DNA recombination"/>
    <property type="evidence" value="ECO:0007669"/>
    <property type="project" value="UniProtKB-KW"/>
</dbReference>
<dbReference type="InterPro" id="IPR002104">
    <property type="entry name" value="Integrase_catalytic"/>
</dbReference>
<proteinExistence type="predicted"/>
<accession>Q98PB2</accession>
<dbReference type="AlphaFoldDB" id="Q98PB2"/>
<dbReference type="InterPro" id="IPR011010">
    <property type="entry name" value="DNA_brk_join_enz"/>
</dbReference>
<protein>
    <submittedName>
        <fullName evidence="4">Mlr9537 protein</fullName>
    </submittedName>
</protein>
<evidence type="ECO:0000313" key="4">
    <source>
        <dbReference type="EMBL" id="BAB54743.1"/>
    </source>
</evidence>
<gene>
    <name evidence="4" type="ordered locus">mlr9537</name>
</gene>
<keyword evidence="1" id="KW-0233">DNA recombination</keyword>
<evidence type="ECO:0000256" key="2">
    <source>
        <dbReference type="SAM" id="MobiDB-lite"/>
    </source>
</evidence>
<dbReference type="GO" id="GO:0015074">
    <property type="term" value="P:DNA integration"/>
    <property type="evidence" value="ECO:0007669"/>
    <property type="project" value="InterPro"/>
</dbReference>